<comment type="caution">
    <text evidence="2">The sequence shown here is derived from an EMBL/GenBank/DDBJ whole genome shotgun (WGS) entry which is preliminary data.</text>
</comment>
<gene>
    <name evidence="2" type="ORF">Krac_8788</name>
</gene>
<evidence type="ECO:0000313" key="2">
    <source>
        <dbReference type="EMBL" id="EFH87456.1"/>
    </source>
</evidence>
<dbReference type="RefSeq" id="WP_007912622.1">
    <property type="nucleotide sequence ID" value="NZ_ADVG01000002.1"/>
</dbReference>
<dbReference type="AlphaFoldDB" id="D6TPA0"/>
<proteinExistence type="predicted"/>
<name>D6TPA0_KTERA</name>
<feature type="transmembrane region" description="Helical" evidence="1">
    <location>
        <begin position="40"/>
        <end position="57"/>
    </location>
</feature>
<sequence>MSSLVQILRQFFKNPYVSAMVCFLTSLAWFIAFAFFERRVAYLVIGTVTILFALAFLDQARRTK</sequence>
<dbReference type="EMBL" id="ADVG01000002">
    <property type="protein sequence ID" value="EFH87456.1"/>
    <property type="molecule type" value="Genomic_DNA"/>
</dbReference>
<protein>
    <submittedName>
        <fullName evidence="2">Uncharacterized protein</fullName>
    </submittedName>
</protein>
<organism evidence="2 3">
    <name type="scientific">Ktedonobacter racemifer DSM 44963</name>
    <dbReference type="NCBI Taxonomy" id="485913"/>
    <lineage>
        <taxon>Bacteria</taxon>
        <taxon>Bacillati</taxon>
        <taxon>Chloroflexota</taxon>
        <taxon>Ktedonobacteria</taxon>
        <taxon>Ktedonobacterales</taxon>
        <taxon>Ktedonobacteraceae</taxon>
        <taxon>Ktedonobacter</taxon>
    </lineage>
</organism>
<keyword evidence="1" id="KW-0812">Transmembrane</keyword>
<dbReference type="InParanoid" id="D6TPA0"/>
<keyword evidence="1" id="KW-0472">Membrane</keyword>
<keyword evidence="3" id="KW-1185">Reference proteome</keyword>
<keyword evidence="1" id="KW-1133">Transmembrane helix</keyword>
<dbReference type="Proteomes" id="UP000004508">
    <property type="component" value="Unassembled WGS sequence"/>
</dbReference>
<evidence type="ECO:0000256" key="1">
    <source>
        <dbReference type="SAM" id="Phobius"/>
    </source>
</evidence>
<accession>D6TPA0</accession>
<feature type="transmembrane region" description="Helical" evidence="1">
    <location>
        <begin position="16"/>
        <end position="34"/>
    </location>
</feature>
<reference evidence="2 3" key="1">
    <citation type="journal article" date="2011" name="Stand. Genomic Sci.">
        <title>Non-contiguous finished genome sequence and contextual data of the filamentous soil bacterium Ktedonobacter racemifer type strain (SOSP1-21).</title>
        <authorList>
            <person name="Chang Y.J."/>
            <person name="Land M."/>
            <person name="Hauser L."/>
            <person name="Chertkov O."/>
            <person name="Del Rio T.G."/>
            <person name="Nolan M."/>
            <person name="Copeland A."/>
            <person name="Tice H."/>
            <person name="Cheng J.F."/>
            <person name="Lucas S."/>
            <person name="Han C."/>
            <person name="Goodwin L."/>
            <person name="Pitluck S."/>
            <person name="Ivanova N."/>
            <person name="Ovchinikova G."/>
            <person name="Pati A."/>
            <person name="Chen A."/>
            <person name="Palaniappan K."/>
            <person name="Mavromatis K."/>
            <person name="Liolios K."/>
            <person name="Brettin T."/>
            <person name="Fiebig A."/>
            <person name="Rohde M."/>
            <person name="Abt B."/>
            <person name="Goker M."/>
            <person name="Detter J.C."/>
            <person name="Woyke T."/>
            <person name="Bristow J."/>
            <person name="Eisen J.A."/>
            <person name="Markowitz V."/>
            <person name="Hugenholtz P."/>
            <person name="Kyrpides N.C."/>
            <person name="Klenk H.P."/>
            <person name="Lapidus A."/>
        </authorList>
    </citation>
    <scope>NUCLEOTIDE SEQUENCE [LARGE SCALE GENOMIC DNA]</scope>
    <source>
        <strain evidence="3">DSM 44963</strain>
    </source>
</reference>
<evidence type="ECO:0000313" key="3">
    <source>
        <dbReference type="Proteomes" id="UP000004508"/>
    </source>
</evidence>